<dbReference type="PANTHER" id="PTHR31084">
    <property type="entry name" value="ALPHA-L-FUCOSIDASE 2"/>
    <property type="match status" value="1"/>
</dbReference>
<feature type="non-terminal residue" evidence="2">
    <location>
        <position position="1"/>
    </location>
</feature>
<organism evidence="2">
    <name type="scientific">Tanacetum cinerariifolium</name>
    <name type="common">Dalmatian daisy</name>
    <name type="synonym">Chrysanthemum cinerariifolium</name>
    <dbReference type="NCBI Taxonomy" id="118510"/>
    <lineage>
        <taxon>Eukaryota</taxon>
        <taxon>Viridiplantae</taxon>
        <taxon>Streptophyta</taxon>
        <taxon>Embryophyta</taxon>
        <taxon>Tracheophyta</taxon>
        <taxon>Spermatophyta</taxon>
        <taxon>Magnoliopsida</taxon>
        <taxon>eudicotyledons</taxon>
        <taxon>Gunneridae</taxon>
        <taxon>Pentapetalae</taxon>
        <taxon>asterids</taxon>
        <taxon>campanulids</taxon>
        <taxon>Asterales</taxon>
        <taxon>Asteraceae</taxon>
        <taxon>Asteroideae</taxon>
        <taxon>Anthemideae</taxon>
        <taxon>Anthemidinae</taxon>
        <taxon>Tanacetum</taxon>
    </lineage>
</organism>
<dbReference type="AlphaFoldDB" id="A0A699TQ04"/>
<dbReference type="PANTHER" id="PTHR31084:SF0">
    <property type="entry name" value="ALPHA-L-FUCOSIDASE 2"/>
    <property type="match status" value="1"/>
</dbReference>
<feature type="domain" description="Glycosyl hydrolase family 95 catalytic" evidence="1">
    <location>
        <begin position="1"/>
        <end position="78"/>
    </location>
</feature>
<dbReference type="Pfam" id="PF22124">
    <property type="entry name" value="Glyco_hydro_95_cat"/>
    <property type="match status" value="1"/>
</dbReference>
<dbReference type="GO" id="GO:0005975">
    <property type="term" value="P:carbohydrate metabolic process"/>
    <property type="evidence" value="ECO:0007669"/>
    <property type="project" value="InterPro"/>
</dbReference>
<dbReference type="InterPro" id="IPR008928">
    <property type="entry name" value="6-hairpin_glycosidase_sf"/>
</dbReference>
<dbReference type="GO" id="GO:0004560">
    <property type="term" value="F:alpha-L-fucosidase activity"/>
    <property type="evidence" value="ECO:0007669"/>
    <property type="project" value="TreeGrafter"/>
</dbReference>
<sequence length="79" mass="8659">DFLADKAYPLLEGCVSFLLDWLIEGREGYLETNPSTSPEHMFVAPDGKPASVSYSTTMDMSIIKEVFTAIVSAAEVINQ</sequence>
<proteinExistence type="predicted"/>
<dbReference type="InterPro" id="IPR054363">
    <property type="entry name" value="GH95_cat"/>
</dbReference>
<evidence type="ECO:0000313" key="2">
    <source>
        <dbReference type="EMBL" id="GFD11531.1"/>
    </source>
</evidence>
<evidence type="ECO:0000259" key="1">
    <source>
        <dbReference type="Pfam" id="PF22124"/>
    </source>
</evidence>
<dbReference type="InterPro" id="IPR012341">
    <property type="entry name" value="6hp_glycosidase-like_sf"/>
</dbReference>
<gene>
    <name evidence="2" type="ORF">Tci_883500</name>
</gene>
<dbReference type="EMBL" id="BKCJ011259648">
    <property type="protein sequence ID" value="GFD11531.1"/>
    <property type="molecule type" value="Genomic_DNA"/>
</dbReference>
<dbReference type="Gene3D" id="1.50.10.10">
    <property type="match status" value="1"/>
</dbReference>
<dbReference type="SUPFAM" id="SSF48208">
    <property type="entry name" value="Six-hairpin glycosidases"/>
    <property type="match status" value="1"/>
</dbReference>
<accession>A0A699TQ04</accession>
<comment type="caution">
    <text evidence="2">The sequence shown here is derived from an EMBL/GenBank/DDBJ whole genome shotgun (WGS) entry which is preliminary data.</text>
</comment>
<name>A0A699TQ04_TANCI</name>
<protein>
    <submittedName>
        <fullName evidence="2">Alpha-L-fucosidase 2-like</fullName>
    </submittedName>
</protein>
<reference evidence="2" key="1">
    <citation type="journal article" date="2019" name="Sci. Rep.">
        <title>Draft genome of Tanacetum cinerariifolium, the natural source of mosquito coil.</title>
        <authorList>
            <person name="Yamashiro T."/>
            <person name="Shiraishi A."/>
            <person name="Satake H."/>
            <person name="Nakayama K."/>
        </authorList>
    </citation>
    <scope>NUCLEOTIDE SEQUENCE</scope>
</reference>